<dbReference type="SUPFAM" id="SSF143800">
    <property type="entry name" value="L28p-like"/>
    <property type="match status" value="1"/>
</dbReference>
<evidence type="ECO:0000256" key="4">
    <source>
        <dbReference type="ARBA" id="ARBA00035174"/>
    </source>
</evidence>
<dbReference type="InterPro" id="IPR001383">
    <property type="entry name" value="Ribosomal_bL28_bact-type"/>
</dbReference>
<dbReference type="GO" id="GO:0006412">
    <property type="term" value="P:translation"/>
    <property type="evidence" value="ECO:0007669"/>
    <property type="project" value="UniProtKB-UniRule"/>
</dbReference>
<dbReference type="EMBL" id="CP003263">
    <property type="protein sequence ID" value="AGC66900.1"/>
    <property type="molecule type" value="Genomic_DNA"/>
</dbReference>
<dbReference type="HOGENOM" id="CLU_064548_3_1_10"/>
<dbReference type="Pfam" id="PF00830">
    <property type="entry name" value="Ribosomal_L28"/>
    <property type="match status" value="1"/>
</dbReference>
<dbReference type="Proteomes" id="UP000011174">
    <property type="component" value="Chromosome"/>
</dbReference>
<proteinExistence type="inferred from homology"/>
<evidence type="ECO:0000256" key="3">
    <source>
        <dbReference type="ARBA" id="ARBA00023274"/>
    </source>
</evidence>
<dbReference type="AlphaFoldDB" id="L7VG11"/>
<keyword evidence="3 5" id="KW-0687">Ribonucleoprotein</keyword>
<organism evidence="6 7">
    <name type="scientific">Candidatus Uzinura diaspidicola str. ASNER</name>
    <dbReference type="NCBI Taxonomy" id="1133592"/>
    <lineage>
        <taxon>Bacteria</taxon>
        <taxon>Pseudomonadati</taxon>
        <taxon>Bacteroidota</taxon>
        <taxon>Flavobacteriia</taxon>
        <taxon>Flavobacteriales</taxon>
        <taxon>Candidatus Uzinura</taxon>
    </lineage>
</organism>
<dbReference type="GO" id="GO:1990904">
    <property type="term" value="C:ribonucleoprotein complex"/>
    <property type="evidence" value="ECO:0007669"/>
    <property type="project" value="UniProtKB-KW"/>
</dbReference>
<dbReference type="Gene3D" id="2.30.170.40">
    <property type="entry name" value="Ribosomal protein L28/L24"/>
    <property type="match status" value="1"/>
</dbReference>
<name>L7VG11_9FLAO</name>
<evidence type="ECO:0000256" key="1">
    <source>
        <dbReference type="ARBA" id="ARBA00008760"/>
    </source>
</evidence>
<comment type="similarity">
    <text evidence="1 5">Belongs to the bacterial ribosomal protein bL28 family.</text>
</comment>
<dbReference type="InterPro" id="IPR037147">
    <property type="entry name" value="Ribosomal_bL28_sf"/>
</dbReference>
<dbReference type="InterPro" id="IPR034704">
    <property type="entry name" value="Ribosomal_bL28/bL31-like_sf"/>
</dbReference>
<evidence type="ECO:0000313" key="6">
    <source>
        <dbReference type="EMBL" id="AGC66900.1"/>
    </source>
</evidence>
<dbReference type="PANTHER" id="PTHR13528">
    <property type="entry name" value="39S RIBOSOMAL PROTEIN L28, MITOCHONDRIAL"/>
    <property type="match status" value="1"/>
</dbReference>
<keyword evidence="7" id="KW-1185">Reference proteome</keyword>
<evidence type="ECO:0000313" key="7">
    <source>
        <dbReference type="Proteomes" id="UP000011174"/>
    </source>
</evidence>
<dbReference type="GO" id="GO:0005840">
    <property type="term" value="C:ribosome"/>
    <property type="evidence" value="ECO:0007669"/>
    <property type="project" value="UniProtKB-KW"/>
</dbReference>
<dbReference type="OrthoDB" id="9805609at2"/>
<protein>
    <recommendedName>
        <fullName evidence="4 5">Large ribosomal subunit protein bL28</fullName>
    </recommendedName>
</protein>
<sequence>MSRFCQITGKKSIVGYTVSHSNNRTKRRFDINLFNKRFYLSQEKKWIRLKVSAAGIKIINSIGIQKALAKRITIININNGKKSKNK</sequence>
<gene>
    <name evidence="5 6" type="primary">rpmB</name>
    <name evidence="6" type="ORF">ASNER_139</name>
</gene>
<dbReference type="GO" id="GO:0003735">
    <property type="term" value="F:structural constituent of ribosome"/>
    <property type="evidence" value="ECO:0007669"/>
    <property type="project" value="InterPro"/>
</dbReference>
<accession>L7VG11</accession>
<evidence type="ECO:0000256" key="5">
    <source>
        <dbReference type="HAMAP-Rule" id="MF_00373"/>
    </source>
</evidence>
<reference evidence="6 7" key="1">
    <citation type="journal article" date="2013" name="Environ. Microbiol.">
        <title>The nutrient supplying capabilities of Uzinura, an endosymbiont of armoured scale insects.</title>
        <authorList>
            <person name="Sabree Z.L."/>
            <person name="Huang C.Y."/>
            <person name="Okusu A."/>
            <person name="Moran N.A."/>
            <person name="Normark B.B."/>
        </authorList>
    </citation>
    <scope>NUCLEOTIDE SEQUENCE [LARGE SCALE GENOMIC DNA]</scope>
    <source>
        <strain evidence="6 7">ASNER</strain>
    </source>
</reference>
<dbReference type="InterPro" id="IPR026569">
    <property type="entry name" value="Ribosomal_bL28"/>
</dbReference>
<keyword evidence="2 5" id="KW-0689">Ribosomal protein</keyword>
<dbReference type="NCBIfam" id="TIGR00009">
    <property type="entry name" value="L28"/>
    <property type="match status" value="1"/>
</dbReference>
<dbReference type="PANTHER" id="PTHR13528:SF2">
    <property type="entry name" value="LARGE RIBOSOMAL SUBUNIT PROTEIN BL28M"/>
    <property type="match status" value="1"/>
</dbReference>
<dbReference type="STRING" id="1133592.ASNER_139"/>
<dbReference type="HAMAP" id="MF_00373">
    <property type="entry name" value="Ribosomal_bL28"/>
    <property type="match status" value="1"/>
</dbReference>
<evidence type="ECO:0000256" key="2">
    <source>
        <dbReference type="ARBA" id="ARBA00022980"/>
    </source>
</evidence>
<dbReference type="KEGG" id="udi:ASNER_139"/>